<feature type="transmembrane region" description="Helical" evidence="8">
    <location>
        <begin position="381"/>
        <end position="401"/>
    </location>
</feature>
<keyword evidence="5" id="KW-0029">Amino-acid transport</keyword>
<comment type="subcellular location">
    <subcellularLocation>
        <location evidence="1">Membrane</location>
        <topology evidence="1">Multi-pass membrane protein</topology>
    </subcellularLocation>
</comment>
<evidence type="ECO:0000256" key="7">
    <source>
        <dbReference type="ARBA" id="ARBA00023136"/>
    </source>
</evidence>
<dbReference type="Pfam" id="PF01490">
    <property type="entry name" value="Aa_trans"/>
    <property type="match status" value="2"/>
</dbReference>
<keyword evidence="11" id="KW-1185">Reference proteome</keyword>
<protein>
    <recommendedName>
        <fullName evidence="9">Amino acid transporter transmembrane domain-containing protein</fullName>
    </recommendedName>
</protein>
<evidence type="ECO:0000256" key="2">
    <source>
        <dbReference type="ARBA" id="ARBA00008066"/>
    </source>
</evidence>
<accession>A0ABR4NCB4</accession>
<feature type="transmembrane region" description="Helical" evidence="8">
    <location>
        <begin position="83"/>
        <end position="101"/>
    </location>
</feature>
<evidence type="ECO:0000313" key="11">
    <source>
        <dbReference type="Proteomes" id="UP001527925"/>
    </source>
</evidence>
<keyword evidence="4 8" id="KW-0812">Transmembrane</keyword>
<feature type="domain" description="Amino acid transporter transmembrane" evidence="9">
    <location>
        <begin position="223"/>
        <end position="569"/>
    </location>
</feature>
<feature type="transmembrane region" description="Helical" evidence="8">
    <location>
        <begin position="241"/>
        <end position="260"/>
    </location>
</feature>
<evidence type="ECO:0000259" key="9">
    <source>
        <dbReference type="Pfam" id="PF01490"/>
    </source>
</evidence>
<evidence type="ECO:0000313" key="10">
    <source>
        <dbReference type="EMBL" id="KAL2917156.1"/>
    </source>
</evidence>
<keyword evidence="3" id="KW-0813">Transport</keyword>
<dbReference type="PANTHER" id="PTHR22950">
    <property type="entry name" value="AMINO ACID TRANSPORTER"/>
    <property type="match status" value="1"/>
</dbReference>
<evidence type="ECO:0000256" key="8">
    <source>
        <dbReference type="SAM" id="Phobius"/>
    </source>
</evidence>
<dbReference type="Proteomes" id="UP001527925">
    <property type="component" value="Unassembled WGS sequence"/>
</dbReference>
<evidence type="ECO:0000256" key="6">
    <source>
        <dbReference type="ARBA" id="ARBA00022989"/>
    </source>
</evidence>
<evidence type="ECO:0000256" key="5">
    <source>
        <dbReference type="ARBA" id="ARBA00022970"/>
    </source>
</evidence>
<keyword evidence="7 8" id="KW-0472">Membrane</keyword>
<keyword evidence="6 8" id="KW-1133">Transmembrane helix</keyword>
<feature type="transmembrane region" description="Helical" evidence="8">
    <location>
        <begin position="296"/>
        <end position="317"/>
    </location>
</feature>
<sequence>MARPLLGDTKTGYASLENGPSASALPGELDPGLLCEAADDSGPIILIDQLHKSTFSQTLFNSVNILMGIGILALPFSFRLTGWIVGIACLVVFGIVTRHTAKVLALCLDWRPDNFEHDDFGLTLCPADDGTCAVCIGTNAQLDAEDLEAAAATAAALVAHGDSFAQNTGITNGTQNANVLQSPVAAEELEGEVVFAGDETALLDQDSLAPSPLPLPFISPPIAYTYGDFGEFAFGKPGRRFISAVFLLELFAACVALVILTSDSIVALFPTLDGSLVKIAVVALVTPATFPQSLNIASYGSLVGIIAIFNLVVIIAFDGLTTRESPGSLLVPAQTELFPGTWTAVPLAFGLIMAGFCGHSVFPSLYRDMAEPAEYDRLVDYTYLITTSLYVLVAACGYAMFGSSTMQEITQNLPLVGSYSKALTQFTIWLVALNPVTKYPLAASPINMQIEKWLVKLFPALKVIEKDAGGGGGGGAHGEHSGAPVVIPFALRVITRSAASALICLFAVSFPGFESMMALLGSFFSCTVSIVFPELCYLRLYGHKLTLGQKAAEYVVIAIGLVAGVLGTVSAAMSAVGLPAGEP</sequence>
<evidence type="ECO:0000256" key="1">
    <source>
        <dbReference type="ARBA" id="ARBA00004141"/>
    </source>
</evidence>
<dbReference type="InterPro" id="IPR013057">
    <property type="entry name" value="AA_transpt_TM"/>
</dbReference>
<name>A0ABR4NCB4_9FUNG</name>
<feature type="transmembrane region" description="Helical" evidence="8">
    <location>
        <begin position="554"/>
        <end position="578"/>
    </location>
</feature>
<feature type="transmembrane region" description="Helical" evidence="8">
    <location>
        <begin position="519"/>
        <end position="542"/>
    </location>
</feature>
<reference evidence="10 11" key="1">
    <citation type="submission" date="2023-09" db="EMBL/GenBank/DDBJ databases">
        <title>Pangenome analysis of Batrachochytrium dendrobatidis and related Chytrids.</title>
        <authorList>
            <person name="Yacoub M.N."/>
            <person name="Stajich J.E."/>
            <person name="James T.Y."/>
        </authorList>
    </citation>
    <scope>NUCLEOTIDE SEQUENCE [LARGE SCALE GENOMIC DNA]</scope>
    <source>
        <strain evidence="10 11">JEL0888</strain>
    </source>
</reference>
<feature type="transmembrane region" description="Helical" evidence="8">
    <location>
        <begin position="59"/>
        <end position="77"/>
    </location>
</feature>
<evidence type="ECO:0000256" key="4">
    <source>
        <dbReference type="ARBA" id="ARBA00022692"/>
    </source>
</evidence>
<dbReference type="EMBL" id="JADGIZ020000012">
    <property type="protein sequence ID" value="KAL2917156.1"/>
    <property type="molecule type" value="Genomic_DNA"/>
</dbReference>
<evidence type="ECO:0000256" key="3">
    <source>
        <dbReference type="ARBA" id="ARBA00022448"/>
    </source>
</evidence>
<feature type="transmembrane region" description="Helical" evidence="8">
    <location>
        <begin position="337"/>
        <end position="361"/>
    </location>
</feature>
<comment type="similarity">
    <text evidence="2">Belongs to the amino acid/polyamine transporter 2 family.</text>
</comment>
<gene>
    <name evidence="10" type="ORF">HK105_203220</name>
</gene>
<feature type="domain" description="Amino acid transporter transmembrane" evidence="9">
    <location>
        <begin position="51"/>
        <end position="112"/>
    </location>
</feature>
<proteinExistence type="inferred from homology"/>
<dbReference type="PANTHER" id="PTHR22950:SF692">
    <property type="entry name" value="TRANSMEMBRANE AMINO ACID TRANSPORTER FAMILY PROTEIN"/>
    <property type="match status" value="1"/>
</dbReference>
<organism evidence="10 11">
    <name type="scientific">Polyrhizophydium stewartii</name>
    <dbReference type="NCBI Taxonomy" id="2732419"/>
    <lineage>
        <taxon>Eukaryota</taxon>
        <taxon>Fungi</taxon>
        <taxon>Fungi incertae sedis</taxon>
        <taxon>Chytridiomycota</taxon>
        <taxon>Chytridiomycota incertae sedis</taxon>
        <taxon>Chytridiomycetes</taxon>
        <taxon>Rhizophydiales</taxon>
        <taxon>Rhizophydiales incertae sedis</taxon>
        <taxon>Polyrhizophydium</taxon>
    </lineage>
</organism>
<comment type="caution">
    <text evidence="10">The sequence shown here is derived from an EMBL/GenBank/DDBJ whole genome shotgun (WGS) entry which is preliminary data.</text>
</comment>